<feature type="chain" id="PRO_5012586616" evidence="1">
    <location>
        <begin position="31"/>
        <end position="283"/>
    </location>
</feature>
<evidence type="ECO:0000313" key="3">
    <source>
        <dbReference type="Proteomes" id="UP000225379"/>
    </source>
</evidence>
<keyword evidence="1" id="KW-0732">Signal</keyword>
<dbReference type="Pfam" id="PF12974">
    <property type="entry name" value="Phosphonate-bd"/>
    <property type="match status" value="1"/>
</dbReference>
<accession>A0A2B8BA07</accession>
<sequence>MTKRLFARLAALCSAVLCGLAATAPSPAQAEEQAFRIGIAPHTSARVIIEQYQPVRRAVEAALGRPVEIVTAPDFTAFARRAVEQDYDIAVTTGHQAEMLRKDAGYLPVLTYKSDFRAVLVTAAKGPYRTVQSLAGTTVLGLSPSSLVTLWGQHWLAEQKLPNIQLRYVSAADSVAQLILAGDASAGFMSLANRAKLAPEVQAQLSTIAESPPMAGRVYMLNGKQATLLEPLRKALFAFGETAEGRTYFDANQLGGYRPVTDAELEAMEPLADEVRSVLKAGK</sequence>
<name>A0A2B8BA07_9PROT</name>
<evidence type="ECO:0000313" key="2">
    <source>
        <dbReference type="EMBL" id="PGH58144.1"/>
    </source>
</evidence>
<dbReference type="EMBL" id="PDKW01000039">
    <property type="protein sequence ID" value="PGH58144.1"/>
    <property type="molecule type" value="Genomic_DNA"/>
</dbReference>
<gene>
    <name evidence="2" type="ORF">CRT60_09405</name>
</gene>
<dbReference type="RefSeq" id="WP_098736127.1">
    <property type="nucleotide sequence ID" value="NZ_PDKW01000039.1"/>
</dbReference>
<keyword evidence="3" id="KW-1185">Reference proteome</keyword>
<dbReference type="Gene3D" id="3.40.190.10">
    <property type="entry name" value="Periplasmic binding protein-like II"/>
    <property type="match status" value="2"/>
</dbReference>
<dbReference type="AlphaFoldDB" id="A0A2B8BA07"/>
<dbReference type="PANTHER" id="PTHR30024:SF17">
    <property type="entry name" value="SOLUTE-BINDING PROTEIN FAMILY 3_N-TERMINAL DOMAIN-CONTAINING PROTEIN"/>
    <property type="match status" value="1"/>
</dbReference>
<dbReference type="Proteomes" id="UP000225379">
    <property type="component" value="Unassembled WGS sequence"/>
</dbReference>
<dbReference type="PANTHER" id="PTHR30024">
    <property type="entry name" value="ALIPHATIC SULFONATES-BINDING PROTEIN-RELATED"/>
    <property type="match status" value="1"/>
</dbReference>
<protein>
    <submittedName>
        <fullName evidence="2">Phosphate ABC transporter substrate-binding protein</fullName>
    </submittedName>
</protein>
<reference evidence="3" key="1">
    <citation type="submission" date="2017-10" db="EMBL/GenBank/DDBJ databases">
        <authorList>
            <person name="Kravchenko I.K."/>
            <person name="Grouzdev D.S."/>
        </authorList>
    </citation>
    <scope>NUCLEOTIDE SEQUENCE [LARGE SCALE GENOMIC DNA]</scope>
    <source>
        <strain evidence="3">B2</strain>
    </source>
</reference>
<feature type="signal peptide" evidence="1">
    <location>
        <begin position="1"/>
        <end position="30"/>
    </location>
</feature>
<organism evidence="2 3">
    <name type="scientific">Azospirillum palustre</name>
    <dbReference type="NCBI Taxonomy" id="2044885"/>
    <lineage>
        <taxon>Bacteria</taxon>
        <taxon>Pseudomonadati</taxon>
        <taxon>Pseudomonadota</taxon>
        <taxon>Alphaproteobacteria</taxon>
        <taxon>Rhodospirillales</taxon>
        <taxon>Azospirillaceae</taxon>
        <taxon>Azospirillum</taxon>
    </lineage>
</organism>
<proteinExistence type="predicted"/>
<comment type="caution">
    <text evidence="2">The sequence shown here is derived from an EMBL/GenBank/DDBJ whole genome shotgun (WGS) entry which is preliminary data.</text>
</comment>
<dbReference type="OrthoDB" id="9179880at2"/>
<evidence type="ECO:0000256" key="1">
    <source>
        <dbReference type="SAM" id="SignalP"/>
    </source>
</evidence>
<dbReference type="SUPFAM" id="SSF53850">
    <property type="entry name" value="Periplasmic binding protein-like II"/>
    <property type="match status" value="1"/>
</dbReference>